<evidence type="ECO:0000256" key="1">
    <source>
        <dbReference type="ARBA" id="ARBA00000082"/>
    </source>
</evidence>
<evidence type="ECO:0000313" key="10">
    <source>
        <dbReference type="EMBL" id="KAG6507650.1"/>
    </source>
</evidence>
<keyword evidence="11" id="KW-1185">Reference proteome</keyword>
<dbReference type="SUPFAM" id="SSF54919">
    <property type="entry name" value="Nucleoside diphosphate kinase, NDK"/>
    <property type="match status" value="1"/>
</dbReference>
<dbReference type="Pfam" id="PF00334">
    <property type="entry name" value="NDK"/>
    <property type="match status" value="1"/>
</dbReference>
<comment type="similarity">
    <text evidence="4">Belongs to the NDK family.</text>
</comment>
<dbReference type="AlphaFoldDB" id="A0A8J5L6S0"/>
<organism evidence="10 11">
    <name type="scientific">Zingiber officinale</name>
    <name type="common">Ginger</name>
    <name type="synonym">Amomum zingiber</name>
    <dbReference type="NCBI Taxonomy" id="94328"/>
    <lineage>
        <taxon>Eukaryota</taxon>
        <taxon>Viridiplantae</taxon>
        <taxon>Streptophyta</taxon>
        <taxon>Embryophyta</taxon>
        <taxon>Tracheophyta</taxon>
        <taxon>Spermatophyta</taxon>
        <taxon>Magnoliopsida</taxon>
        <taxon>Liliopsida</taxon>
        <taxon>Zingiberales</taxon>
        <taxon>Zingiberaceae</taxon>
        <taxon>Zingiber</taxon>
    </lineage>
</organism>
<evidence type="ECO:0000313" key="11">
    <source>
        <dbReference type="Proteomes" id="UP000734854"/>
    </source>
</evidence>
<dbReference type="EC" id="2.7.4.6" evidence="5"/>
<evidence type="ECO:0000256" key="3">
    <source>
        <dbReference type="ARBA" id="ARBA00001946"/>
    </source>
</evidence>
<evidence type="ECO:0000256" key="2">
    <source>
        <dbReference type="ARBA" id="ARBA00000937"/>
    </source>
</evidence>
<proteinExistence type="inferred from homology"/>
<feature type="domain" description="Nucleoside diphosphate kinase-like" evidence="9">
    <location>
        <begin position="127"/>
        <end position="167"/>
    </location>
</feature>
<sequence length="479" mass="54353">MYSTASLCLTEDAEGSNSFSPAGLCSSISAPLFVAHAIAPAAFGDPAVGHPTDGDAAHTEDAQPLASPMRKVVVSIRCQQIDWLLFEKKGFYLKGEDFTNYNSFLFSPSTLEKKREIFLVIFVRRSGLKLLGVERSFAEKHYADLSAKPFFDSLVEYIISGPVVAMMRYIYNLKALIIKSMMLPSNMLITMLIEGRMMDKSTADVASDGYHKYKGKRPQREPVHGKKAPEEARSREKAQREPIYRKRPRGAHLWENAPKGVRLWEKVLEGAWLWEKALEGAQHWISILGHSLVMSVTSTPLPDMALRRVVNEDKDEEEREEVRLPPDDTTQLLEGMAQLFEQYVGNANRGGQQDIYVQFRRIDLKDFSGTTDPLMVEGWIRSLEVIFRYMNIADAERVCCTIYLLKDDASLWWEGAERGGCHFVPLIDNDAAKKRRHFLDGLRPTIRRDILLTNPTVYNDAVNGAYRAEHSLKDIAWEM</sequence>
<comment type="caution">
    <text evidence="10">The sequence shown here is derived from an EMBL/GenBank/DDBJ whole genome shotgun (WGS) entry which is preliminary data.</text>
</comment>
<reference evidence="10 11" key="1">
    <citation type="submission" date="2020-08" db="EMBL/GenBank/DDBJ databases">
        <title>Plant Genome Project.</title>
        <authorList>
            <person name="Zhang R.-G."/>
        </authorList>
    </citation>
    <scope>NUCLEOTIDE SEQUENCE [LARGE SCALE GENOMIC DNA]</scope>
    <source>
        <tissue evidence="10">Rhizome</tissue>
    </source>
</reference>
<comment type="cofactor">
    <cofactor evidence="3">
        <name>Mg(2+)</name>
        <dbReference type="ChEBI" id="CHEBI:18420"/>
    </cofactor>
</comment>
<evidence type="ECO:0000256" key="6">
    <source>
        <dbReference type="ARBA" id="ARBA00022679"/>
    </source>
</evidence>
<comment type="catalytic activity">
    <reaction evidence="1">
        <text>a 2'-deoxyribonucleoside 5'-diphosphate + ATP = a 2'-deoxyribonucleoside 5'-triphosphate + ADP</text>
        <dbReference type="Rhea" id="RHEA:44640"/>
        <dbReference type="ChEBI" id="CHEBI:30616"/>
        <dbReference type="ChEBI" id="CHEBI:61560"/>
        <dbReference type="ChEBI" id="CHEBI:73316"/>
        <dbReference type="ChEBI" id="CHEBI:456216"/>
        <dbReference type="EC" id="2.7.4.6"/>
    </reaction>
</comment>
<dbReference type="Proteomes" id="UP000734854">
    <property type="component" value="Unassembled WGS sequence"/>
</dbReference>
<evidence type="ECO:0000256" key="8">
    <source>
        <dbReference type="SAM" id="MobiDB-lite"/>
    </source>
</evidence>
<feature type="region of interest" description="Disordered" evidence="8">
    <location>
        <begin position="210"/>
        <end position="241"/>
    </location>
</feature>
<dbReference type="EMBL" id="JACMSC010000009">
    <property type="protein sequence ID" value="KAG6507650.1"/>
    <property type="molecule type" value="Genomic_DNA"/>
</dbReference>
<keyword evidence="6" id="KW-0808">Transferase</keyword>
<feature type="compositionally biased region" description="Basic and acidic residues" evidence="8">
    <location>
        <begin position="218"/>
        <end position="241"/>
    </location>
</feature>
<accession>A0A8J5L6S0</accession>
<keyword evidence="7" id="KW-0418">Kinase</keyword>
<comment type="catalytic activity">
    <reaction evidence="2">
        <text>a ribonucleoside 5'-diphosphate + ATP = a ribonucleoside 5'-triphosphate + ADP</text>
        <dbReference type="Rhea" id="RHEA:18113"/>
        <dbReference type="ChEBI" id="CHEBI:30616"/>
        <dbReference type="ChEBI" id="CHEBI:57930"/>
        <dbReference type="ChEBI" id="CHEBI:61557"/>
        <dbReference type="ChEBI" id="CHEBI:456216"/>
        <dbReference type="EC" id="2.7.4.6"/>
    </reaction>
</comment>
<evidence type="ECO:0000256" key="4">
    <source>
        <dbReference type="ARBA" id="ARBA00008142"/>
    </source>
</evidence>
<dbReference type="PANTHER" id="PTHR11349">
    <property type="entry name" value="NUCLEOSIDE DIPHOSPHATE KINASE"/>
    <property type="match status" value="1"/>
</dbReference>
<evidence type="ECO:0000256" key="7">
    <source>
        <dbReference type="ARBA" id="ARBA00022777"/>
    </source>
</evidence>
<dbReference type="Gene3D" id="3.30.70.141">
    <property type="entry name" value="Nucleoside diphosphate kinase-like domain"/>
    <property type="match status" value="1"/>
</dbReference>
<protein>
    <recommendedName>
        <fullName evidence="5">nucleoside-diphosphate kinase</fullName>
        <ecNumber evidence="5">2.7.4.6</ecNumber>
    </recommendedName>
</protein>
<evidence type="ECO:0000259" key="9">
    <source>
        <dbReference type="Pfam" id="PF00334"/>
    </source>
</evidence>
<dbReference type="InterPro" id="IPR036850">
    <property type="entry name" value="NDK-like_dom_sf"/>
</dbReference>
<gene>
    <name evidence="10" type="ORF">ZIOFF_033001</name>
</gene>
<name>A0A8J5L6S0_ZINOF</name>
<evidence type="ECO:0000256" key="5">
    <source>
        <dbReference type="ARBA" id="ARBA00012966"/>
    </source>
</evidence>
<dbReference type="GO" id="GO:0004550">
    <property type="term" value="F:nucleoside diphosphate kinase activity"/>
    <property type="evidence" value="ECO:0007669"/>
    <property type="project" value="UniProtKB-EC"/>
</dbReference>
<dbReference type="InterPro" id="IPR034907">
    <property type="entry name" value="NDK-like_dom"/>
</dbReference>